<dbReference type="SUPFAM" id="SSF50156">
    <property type="entry name" value="PDZ domain-like"/>
    <property type="match status" value="1"/>
</dbReference>
<dbReference type="EMBL" id="CAJNYT010000059">
    <property type="protein sequence ID" value="CAF3321933.1"/>
    <property type="molecule type" value="Genomic_DNA"/>
</dbReference>
<dbReference type="Pfam" id="PF00625">
    <property type="entry name" value="Guanylate_kin"/>
    <property type="match status" value="1"/>
</dbReference>
<dbReference type="InterPro" id="IPR001452">
    <property type="entry name" value="SH3_domain"/>
</dbReference>
<evidence type="ECO:0000313" key="9">
    <source>
        <dbReference type="Proteomes" id="UP000663848"/>
    </source>
</evidence>
<sequence length="624" mass="71018">MPAPMDMDSDRASINSLITDAYMPDFFDASIADLAELLNNEPKDDFIVGLRNTLADVFSSKTIVSLAHCHDLLIRFIQHPEMMCPVSTDNLSLVTSLLKDLEIVGMTNKHARELDSILRRPHIRMIMDAHQTIATREYAEDQLPIGYLPDAAKPLPDISSPSYIYPGTVSNMIPKTIGIESTGEEHLGITVRLNDMGDLEIKRIVQGGLIDKQGLLHVGDIIKEINGEIVNTPEELQDKLRNARGAVTFKVIPNYFDFPSPSQLFIRTHFSYDPAKDKLIPAKEAGLAFDEGDILQILSQDDVHWWQARQVKDATLKGLIPSQYLEERRKAFVSPENDFSKTSLVCGLIDRRKKKKLLFNVKDSSMFDKGDICLYEEVARMPPFERKCLILIGAHGVGRRDLKNRLIALDPKRFGTARPHTSRLLHSDSETNAYFQMDRNGMEAEIEAGAFLEHGFYSGDLYGTKFESVQRVIQSGKMCVLDIEPTALKLICNKEYMPYVVFLKAPNMDYLRYKQYNDKQRMPKMRTKSNISNNSSLNLLSKDPEQVILESDALERDYHTYFDLTLVSEDADKTFEHDALERDYHTYFDLTLVSEDADKTFEQLVRAVEALSAEPQWVNVQWFS</sequence>
<feature type="domain" description="Guanylate kinase-like" evidence="5">
    <location>
        <begin position="386"/>
        <end position="609"/>
    </location>
</feature>
<dbReference type="EMBL" id="CAJOBR010005331">
    <property type="protein sequence ID" value="CAF4814427.1"/>
    <property type="molecule type" value="Genomic_DNA"/>
</dbReference>
<dbReference type="Proteomes" id="UP000663872">
    <property type="component" value="Unassembled WGS sequence"/>
</dbReference>
<dbReference type="Pfam" id="PF00595">
    <property type="entry name" value="PDZ"/>
    <property type="match status" value="1"/>
</dbReference>
<dbReference type="PROSITE" id="PS50106">
    <property type="entry name" value="PDZ"/>
    <property type="match status" value="1"/>
</dbReference>
<protein>
    <submittedName>
        <fullName evidence="8">Uncharacterized protein</fullName>
    </submittedName>
</protein>
<dbReference type="Proteomes" id="UP000663848">
    <property type="component" value="Unassembled WGS sequence"/>
</dbReference>
<evidence type="ECO:0000313" key="8">
    <source>
        <dbReference type="EMBL" id="CAF4814427.1"/>
    </source>
</evidence>
<dbReference type="Gene3D" id="3.40.50.300">
    <property type="entry name" value="P-loop containing nucleotide triphosphate hydrolases"/>
    <property type="match status" value="2"/>
</dbReference>
<comment type="caution">
    <text evidence="8">The sequence shown here is derived from an EMBL/GenBank/DDBJ whole genome shotgun (WGS) entry which is preliminary data.</text>
</comment>
<name>A0A821PZQ4_9BILA</name>
<dbReference type="InterPro" id="IPR027417">
    <property type="entry name" value="P-loop_NTPase"/>
</dbReference>
<dbReference type="InterPro" id="IPR036034">
    <property type="entry name" value="PDZ_sf"/>
</dbReference>
<dbReference type="InterPro" id="IPR008144">
    <property type="entry name" value="Guanylate_kin-like_dom"/>
</dbReference>
<feature type="domain" description="PDZ" evidence="6">
    <location>
        <begin position="176"/>
        <end position="255"/>
    </location>
</feature>
<organism evidence="8 9">
    <name type="scientific">Rotaria socialis</name>
    <dbReference type="NCBI Taxonomy" id="392032"/>
    <lineage>
        <taxon>Eukaryota</taxon>
        <taxon>Metazoa</taxon>
        <taxon>Spiralia</taxon>
        <taxon>Gnathifera</taxon>
        <taxon>Rotifera</taxon>
        <taxon>Eurotatoria</taxon>
        <taxon>Bdelloidea</taxon>
        <taxon>Philodinida</taxon>
        <taxon>Philodinidae</taxon>
        <taxon>Rotaria</taxon>
    </lineage>
</organism>
<dbReference type="SMART" id="SM00326">
    <property type="entry name" value="SH3"/>
    <property type="match status" value="1"/>
</dbReference>
<dbReference type="InterPro" id="IPR036892">
    <property type="entry name" value="L27_dom_sf"/>
</dbReference>
<dbReference type="SUPFAM" id="SSF101288">
    <property type="entry name" value="L27 domain"/>
    <property type="match status" value="1"/>
</dbReference>
<dbReference type="AlphaFoldDB" id="A0A821PZQ4"/>
<evidence type="ECO:0000259" key="6">
    <source>
        <dbReference type="PROSITE" id="PS50106"/>
    </source>
</evidence>
<dbReference type="PROSITE" id="PS50002">
    <property type="entry name" value="SH3"/>
    <property type="match status" value="1"/>
</dbReference>
<dbReference type="Gene3D" id="2.30.30.40">
    <property type="entry name" value="SH3 Domains"/>
    <property type="match status" value="1"/>
</dbReference>
<evidence type="ECO:0000313" key="7">
    <source>
        <dbReference type="EMBL" id="CAF3321933.1"/>
    </source>
</evidence>
<accession>A0A821PZQ4</accession>
<dbReference type="Gene3D" id="1.10.287.650">
    <property type="entry name" value="L27 domain"/>
    <property type="match status" value="1"/>
</dbReference>
<evidence type="ECO:0000256" key="3">
    <source>
        <dbReference type="PROSITE-ProRule" id="PRU00192"/>
    </source>
</evidence>
<dbReference type="SUPFAM" id="SSF52540">
    <property type="entry name" value="P-loop containing nucleoside triphosphate hydrolases"/>
    <property type="match status" value="1"/>
</dbReference>
<feature type="domain" description="SH3" evidence="4">
    <location>
        <begin position="261"/>
        <end position="330"/>
    </location>
</feature>
<evidence type="ECO:0000256" key="1">
    <source>
        <dbReference type="ARBA" id="ARBA00007014"/>
    </source>
</evidence>
<dbReference type="SMART" id="SM00072">
    <property type="entry name" value="GuKc"/>
    <property type="match status" value="1"/>
</dbReference>
<dbReference type="Gene3D" id="2.30.42.10">
    <property type="match status" value="1"/>
</dbReference>
<dbReference type="Pfam" id="PF07653">
    <property type="entry name" value="SH3_2"/>
    <property type="match status" value="1"/>
</dbReference>
<evidence type="ECO:0000259" key="4">
    <source>
        <dbReference type="PROSITE" id="PS50002"/>
    </source>
</evidence>
<dbReference type="CDD" id="cd11862">
    <property type="entry name" value="SH3_MPP"/>
    <property type="match status" value="1"/>
</dbReference>
<dbReference type="InterPro" id="IPR008145">
    <property type="entry name" value="GK/Ca_channel_bsu"/>
</dbReference>
<comment type="similarity">
    <text evidence="1">Belongs to the MAGUK family.</text>
</comment>
<dbReference type="PANTHER" id="PTHR23122">
    <property type="entry name" value="MEMBRANE-ASSOCIATED GUANYLATE KINASE MAGUK"/>
    <property type="match status" value="1"/>
</dbReference>
<dbReference type="PROSITE" id="PS50052">
    <property type="entry name" value="GUANYLATE_KINASE_2"/>
    <property type="match status" value="1"/>
</dbReference>
<gene>
    <name evidence="7" type="ORF">GRG538_LOCUS2515</name>
    <name evidence="8" type="ORF">QYT958_LOCUS24672</name>
</gene>
<keyword evidence="2 3" id="KW-0728">SH3 domain</keyword>
<evidence type="ECO:0000259" key="5">
    <source>
        <dbReference type="PROSITE" id="PS50052"/>
    </source>
</evidence>
<proteinExistence type="inferred from homology"/>
<dbReference type="InterPro" id="IPR001478">
    <property type="entry name" value="PDZ"/>
</dbReference>
<dbReference type="SMART" id="SM00228">
    <property type="entry name" value="PDZ"/>
    <property type="match status" value="1"/>
</dbReference>
<evidence type="ECO:0000256" key="2">
    <source>
        <dbReference type="ARBA" id="ARBA00022443"/>
    </source>
</evidence>
<dbReference type="InterPro" id="IPR050716">
    <property type="entry name" value="MAGUK"/>
</dbReference>
<dbReference type="SUPFAM" id="SSF50044">
    <property type="entry name" value="SH3-domain"/>
    <property type="match status" value="1"/>
</dbReference>
<dbReference type="InterPro" id="IPR036028">
    <property type="entry name" value="SH3-like_dom_sf"/>
</dbReference>
<reference evidence="8" key="1">
    <citation type="submission" date="2021-02" db="EMBL/GenBank/DDBJ databases">
        <authorList>
            <person name="Nowell W R."/>
        </authorList>
    </citation>
    <scope>NUCLEOTIDE SEQUENCE</scope>
</reference>